<keyword evidence="6" id="KW-1185">Reference proteome</keyword>
<evidence type="ECO:0000256" key="1">
    <source>
        <dbReference type="ARBA" id="ARBA00004613"/>
    </source>
</evidence>
<evidence type="ECO:0000256" key="3">
    <source>
        <dbReference type="SAM" id="SignalP"/>
    </source>
</evidence>
<protein>
    <recommendedName>
        <fullName evidence="4">Single domain-containing protein</fullName>
    </recommendedName>
</protein>
<feature type="signal peptide" evidence="3">
    <location>
        <begin position="1"/>
        <end position="21"/>
    </location>
</feature>
<feature type="domain" description="Single" evidence="4">
    <location>
        <begin position="51"/>
        <end position="117"/>
    </location>
</feature>
<dbReference type="Pfam" id="PF15430">
    <property type="entry name" value="SVWC"/>
    <property type="match status" value="1"/>
</dbReference>
<name>A0A6A4W3M4_AMPAM</name>
<dbReference type="EMBL" id="VIIS01001317">
    <property type="protein sequence ID" value="KAF0299889.1"/>
    <property type="molecule type" value="Genomic_DNA"/>
</dbReference>
<evidence type="ECO:0000313" key="5">
    <source>
        <dbReference type="EMBL" id="KAF0299889.1"/>
    </source>
</evidence>
<dbReference type="SMART" id="SM01318">
    <property type="entry name" value="SVWC"/>
    <property type="match status" value="1"/>
</dbReference>
<feature type="chain" id="PRO_5025522742" description="Single domain-containing protein" evidence="3">
    <location>
        <begin position="22"/>
        <end position="118"/>
    </location>
</feature>
<sequence length="118" mass="12817">MALSATLRVLTVSLLLTGALSSSCFSPTKNKVFAHGSLWLEEGTLCHVSRCFYGVIRSRVHQPDVPWTGPGCERFVCSKTGGVSRLRCPPFVAPPNCITVVEQPDGEYPSCCPKPQCF</sequence>
<dbReference type="Proteomes" id="UP000440578">
    <property type="component" value="Unassembled WGS sequence"/>
</dbReference>
<reference evidence="5 6" key="1">
    <citation type="submission" date="2019-07" db="EMBL/GenBank/DDBJ databases">
        <title>Draft genome assembly of a fouling barnacle, Amphibalanus amphitrite (Darwin, 1854): The first reference genome for Thecostraca.</title>
        <authorList>
            <person name="Kim W."/>
        </authorList>
    </citation>
    <scope>NUCLEOTIDE SEQUENCE [LARGE SCALE GENOMIC DNA]</scope>
    <source>
        <strain evidence="5">SNU_AA5</strain>
        <tissue evidence="5">Soma without cirri and trophi</tissue>
    </source>
</reference>
<comment type="subcellular location">
    <subcellularLocation>
        <location evidence="1">Secreted</location>
    </subcellularLocation>
</comment>
<evidence type="ECO:0000256" key="2">
    <source>
        <dbReference type="ARBA" id="ARBA00022525"/>
    </source>
</evidence>
<evidence type="ECO:0000259" key="4">
    <source>
        <dbReference type="SMART" id="SM01318"/>
    </source>
</evidence>
<dbReference type="InterPro" id="IPR029277">
    <property type="entry name" value="SVWC_dom"/>
</dbReference>
<keyword evidence="3" id="KW-0732">Signal</keyword>
<gene>
    <name evidence="5" type="ORF">FJT64_027485</name>
</gene>
<organism evidence="5 6">
    <name type="scientific">Amphibalanus amphitrite</name>
    <name type="common">Striped barnacle</name>
    <name type="synonym">Balanus amphitrite</name>
    <dbReference type="NCBI Taxonomy" id="1232801"/>
    <lineage>
        <taxon>Eukaryota</taxon>
        <taxon>Metazoa</taxon>
        <taxon>Ecdysozoa</taxon>
        <taxon>Arthropoda</taxon>
        <taxon>Crustacea</taxon>
        <taxon>Multicrustacea</taxon>
        <taxon>Cirripedia</taxon>
        <taxon>Thoracica</taxon>
        <taxon>Thoracicalcarea</taxon>
        <taxon>Balanomorpha</taxon>
        <taxon>Balanoidea</taxon>
        <taxon>Balanidae</taxon>
        <taxon>Amphibalaninae</taxon>
        <taxon>Amphibalanus</taxon>
    </lineage>
</organism>
<comment type="caution">
    <text evidence="5">The sequence shown here is derived from an EMBL/GenBank/DDBJ whole genome shotgun (WGS) entry which is preliminary data.</text>
</comment>
<evidence type="ECO:0000313" key="6">
    <source>
        <dbReference type="Proteomes" id="UP000440578"/>
    </source>
</evidence>
<dbReference type="GO" id="GO:0005576">
    <property type="term" value="C:extracellular region"/>
    <property type="evidence" value="ECO:0007669"/>
    <property type="project" value="UniProtKB-SubCell"/>
</dbReference>
<keyword evidence="2" id="KW-0964">Secreted</keyword>
<accession>A0A6A4W3M4</accession>
<dbReference type="AlphaFoldDB" id="A0A6A4W3M4"/>
<proteinExistence type="predicted"/>